<evidence type="ECO:0000313" key="2">
    <source>
        <dbReference type="Proteomes" id="UP001060085"/>
    </source>
</evidence>
<protein>
    <submittedName>
        <fullName evidence="1">Uncharacterized protein</fullName>
    </submittedName>
</protein>
<reference evidence="2" key="1">
    <citation type="journal article" date="2023" name="Nat. Plants">
        <title>Single-cell RNA sequencing provides a high-resolution roadmap for understanding the multicellular compartmentation of specialized metabolism.</title>
        <authorList>
            <person name="Sun S."/>
            <person name="Shen X."/>
            <person name="Li Y."/>
            <person name="Li Y."/>
            <person name="Wang S."/>
            <person name="Li R."/>
            <person name="Zhang H."/>
            <person name="Shen G."/>
            <person name="Guo B."/>
            <person name="Wei J."/>
            <person name="Xu J."/>
            <person name="St-Pierre B."/>
            <person name="Chen S."/>
            <person name="Sun C."/>
        </authorList>
    </citation>
    <scope>NUCLEOTIDE SEQUENCE [LARGE SCALE GENOMIC DNA]</scope>
</reference>
<accession>A0ACC0ANQ4</accession>
<dbReference type="EMBL" id="CM044705">
    <property type="protein sequence ID" value="KAI5661880.1"/>
    <property type="molecule type" value="Genomic_DNA"/>
</dbReference>
<evidence type="ECO:0000313" key="1">
    <source>
        <dbReference type="EMBL" id="KAI5661880.1"/>
    </source>
</evidence>
<keyword evidence="2" id="KW-1185">Reference proteome</keyword>
<organism evidence="1 2">
    <name type="scientific">Catharanthus roseus</name>
    <name type="common">Madagascar periwinkle</name>
    <name type="synonym">Vinca rosea</name>
    <dbReference type="NCBI Taxonomy" id="4058"/>
    <lineage>
        <taxon>Eukaryota</taxon>
        <taxon>Viridiplantae</taxon>
        <taxon>Streptophyta</taxon>
        <taxon>Embryophyta</taxon>
        <taxon>Tracheophyta</taxon>
        <taxon>Spermatophyta</taxon>
        <taxon>Magnoliopsida</taxon>
        <taxon>eudicotyledons</taxon>
        <taxon>Gunneridae</taxon>
        <taxon>Pentapetalae</taxon>
        <taxon>asterids</taxon>
        <taxon>lamiids</taxon>
        <taxon>Gentianales</taxon>
        <taxon>Apocynaceae</taxon>
        <taxon>Rauvolfioideae</taxon>
        <taxon>Vinceae</taxon>
        <taxon>Catharanthinae</taxon>
        <taxon>Catharanthus</taxon>
    </lineage>
</organism>
<comment type="caution">
    <text evidence="1">The sequence shown here is derived from an EMBL/GenBank/DDBJ whole genome shotgun (WGS) entry which is preliminary data.</text>
</comment>
<sequence length="172" mass="19873">MHRRILKDDLQRSKRSCKITRLYEAEVIKLKTLKTRRMVRDSFIRCFKCNSTDHLVAGCLKAIEKEKGALEAKVEAIKKKTKDDDPNFILIEMYDVLKKISKRNTDLKNKIDDLLYENSKLVCENKTLLAPPKELFSYVAFDTNVPGSRGLILTETRTLDSLPKTTYATDED</sequence>
<dbReference type="Proteomes" id="UP001060085">
    <property type="component" value="Linkage Group LG05"/>
</dbReference>
<name>A0ACC0ANQ4_CATRO</name>
<proteinExistence type="predicted"/>
<gene>
    <name evidence="1" type="ORF">M9H77_21203</name>
</gene>